<dbReference type="Proteomes" id="UP000031971">
    <property type="component" value="Unassembled WGS sequence"/>
</dbReference>
<dbReference type="EMBL" id="JXSL01000009">
    <property type="protein sequence ID" value="KIM00523.1"/>
    <property type="molecule type" value="Genomic_DNA"/>
</dbReference>
<dbReference type="STRING" id="272627.CCC_03125"/>
<protein>
    <submittedName>
        <fullName evidence="1">Uncharacterized protein</fullName>
    </submittedName>
</protein>
<dbReference type="AlphaFoldDB" id="A0A0C2UG70"/>
<organism evidence="1 2">
    <name type="scientific">Paramagnetospirillum magnetotacticum MS-1</name>
    <dbReference type="NCBI Taxonomy" id="272627"/>
    <lineage>
        <taxon>Bacteria</taxon>
        <taxon>Pseudomonadati</taxon>
        <taxon>Pseudomonadota</taxon>
        <taxon>Alphaproteobacteria</taxon>
        <taxon>Rhodospirillales</taxon>
        <taxon>Magnetospirillaceae</taxon>
        <taxon>Paramagnetospirillum</taxon>
    </lineage>
</organism>
<evidence type="ECO:0000313" key="2">
    <source>
        <dbReference type="Proteomes" id="UP000031971"/>
    </source>
</evidence>
<sequence length="378" mass="40156">MVSKLTKAHRNTVTPILRSLEAAGAITRTNPERDERGRRAVGDYAINLAADLDAIVTARKVKRGGRSMHKKPHEIVRGSMHKNAAEIVHGDAPSMHKNDGVFVQHHAQETGVFCAVIEERESTTNTILPPEADGGGDGELPITILPADADENGCWDDVAREGETATADPFVLAVLLGEMNHFEERDAWDRAIAFLAASEFMELEEAMAVAREAVHSMVADYGSFHSKSTTAPNEARAGIIAAINRGGPSEQLTSRAATILEVAKAQADSIRNERHAIEDGKRKAEALTQAKAGLEKAVTAFAAAAGAQVAPILAQADKLVAEAEPSMGAIKALEAVTEAAQEAIAEAAKGQRIASPPSYLRAIHKRKTDHQNGGSKAA</sequence>
<proteinExistence type="predicted"/>
<evidence type="ECO:0000313" key="1">
    <source>
        <dbReference type="EMBL" id="KIM00523.1"/>
    </source>
</evidence>
<keyword evidence="2" id="KW-1185">Reference proteome</keyword>
<name>A0A0C2UG70_PARME</name>
<comment type="caution">
    <text evidence="1">The sequence shown here is derived from an EMBL/GenBank/DDBJ whole genome shotgun (WGS) entry which is preliminary data.</text>
</comment>
<reference evidence="1 2" key="1">
    <citation type="submission" date="2015-01" db="EMBL/GenBank/DDBJ databases">
        <title>Genome Sequence of Magnetospirillum magnetotacticum Strain MS-1.</title>
        <authorList>
            <person name="Marinov G.K."/>
            <person name="Smalley M.D."/>
            <person name="DeSalvo G."/>
        </authorList>
    </citation>
    <scope>NUCLEOTIDE SEQUENCE [LARGE SCALE GENOMIC DNA]</scope>
    <source>
        <strain evidence="1 2">MS-1</strain>
    </source>
</reference>
<gene>
    <name evidence="1" type="ORF">CCC_03125</name>
</gene>
<accession>A0A0C2UG70</accession>